<reference evidence="2" key="2">
    <citation type="submission" date="2025-08" db="UniProtKB">
        <authorList>
            <consortium name="RefSeq"/>
        </authorList>
    </citation>
    <scope>IDENTIFICATION</scope>
    <source>
        <tissue evidence="2">Leaves</tissue>
    </source>
</reference>
<proteinExistence type="predicted"/>
<dbReference type="PANTHER" id="PTHR15140">
    <property type="entry name" value="TUBULIN-SPECIFIC CHAPERONE E"/>
    <property type="match status" value="1"/>
</dbReference>
<evidence type="ECO:0000313" key="2">
    <source>
        <dbReference type="RefSeq" id="XP_027117672.1"/>
    </source>
</evidence>
<dbReference type="GeneID" id="113735000"/>
<dbReference type="Proteomes" id="UP001652660">
    <property type="component" value="Chromosome 3c"/>
</dbReference>
<dbReference type="AlphaFoldDB" id="A0A6P6WW03"/>
<dbReference type="InterPro" id="IPR032675">
    <property type="entry name" value="LRR_dom_sf"/>
</dbReference>
<dbReference type="SUPFAM" id="SSF52058">
    <property type="entry name" value="L domain-like"/>
    <property type="match status" value="1"/>
</dbReference>
<gene>
    <name evidence="2" type="primary">LOC113735000</name>
</gene>
<dbReference type="Gene3D" id="3.80.10.10">
    <property type="entry name" value="Ribonuclease Inhibitor"/>
    <property type="match status" value="1"/>
</dbReference>
<reference evidence="1" key="1">
    <citation type="journal article" date="2025" name="Foods">
        <title>Unveiling the Microbial Signatures of Arabica Coffee Cherries: Insights into Ripeness Specific Diversity, Functional Traits, and Implications for Quality and Safety.</title>
        <authorList>
            <consortium name="RefSeq"/>
            <person name="Tenea G.N."/>
            <person name="Cifuentes V."/>
            <person name="Reyes P."/>
            <person name="Cevallos-Vallejos M."/>
        </authorList>
    </citation>
    <scope>NUCLEOTIDE SEQUENCE [LARGE SCALE GENOMIC DNA]</scope>
</reference>
<name>A0A6P6WW03_COFAR</name>
<sequence length="253" mass="28783">MAGFLLVDNVLEEFRLSTKARGIRLTTPDAEAQDSKKVTQHIFGRLSRNSTPAIQEIVVDLSNREKETRKKSFEDAAKDFLMDLIDRSLVIISRRRSNSRVRAFRLRDLILNFSVGGYLKSTLQSIASLRKLETLIVKGLIRKIILPNTIWRITSLRYLHVTLHVSFNSDDEQFGDCFVLENLGSFSSPSLSCGEDAERIIEKLPNLCKLSCIFYDSSSNCNQFPRLNFLTHLESLKIFCYGNLLTMASSISH</sequence>
<organism evidence="1 2">
    <name type="scientific">Coffea arabica</name>
    <name type="common">Arabian coffee</name>
    <dbReference type="NCBI Taxonomy" id="13443"/>
    <lineage>
        <taxon>Eukaryota</taxon>
        <taxon>Viridiplantae</taxon>
        <taxon>Streptophyta</taxon>
        <taxon>Embryophyta</taxon>
        <taxon>Tracheophyta</taxon>
        <taxon>Spermatophyta</taxon>
        <taxon>Magnoliopsida</taxon>
        <taxon>eudicotyledons</taxon>
        <taxon>Gunneridae</taxon>
        <taxon>Pentapetalae</taxon>
        <taxon>asterids</taxon>
        <taxon>lamiids</taxon>
        <taxon>Gentianales</taxon>
        <taxon>Rubiaceae</taxon>
        <taxon>Ixoroideae</taxon>
        <taxon>Gardenieae complex</taxon>
        <taxon>Bertiereae - Coffeeae clade</taxon>
        <taxon>Coffeeae</taxon>
        <taxon>Coffea</taxon>
    </lineage>
</organism>
<evidence type="ECO:0000313" key="1">
    <source>
        <dbReference type="Proteomes" id="UP001652660"/>
    </source>
</evidence>
<dbReference type="RefSeq" id="XP_027117672.1">
    <property type="nucleotide sequence ID" value="XM_027261871.2"/>
</dbReference>
<keyword evidence="1" id="KW-1185">Reference proteome</keyword>
<protein>
    <submittedName>
        <fullName evidence="2">Uncharacterized protein isoform X1</fullName>
    </submittedName>
</protein>
<dbReference type="PANTHER" id="PTHR15140:SF33">
    <property type="entry name" value="LATE BLIGHT RESISTANCE PROTEIN HOMOLOG R1A-3 ISOFORM X1"/>
    <property type="match status" value="1"/>
</dbReference>
<accession>A0A6P6WW03</accession>